<dbReference type="AlphaFoldDB" id="A0A7X0EFB1"/>
<evidence type="ECO:0000256" key="1">
    <source>
        <dbReference type="SAM" id="MobiDB-lite"/>
    </source>
</evidence>
<accession>A0A7X0EFB1</accession>
<feature type="compositionally biased region" description="Low complexity" evidence="1">
    <location>
        <begin position="193"/>
        <end position="202"/>
    </location>
</feature>
<protein>
    <submittedName>
        <fullName evidence="2">Uncharacterized protein</fullName>
    </submittedName>
</protein>
<dbReference type="RefSeq" id="WP_184801562.1">
    <property type="nucleotide sequence ID" value="NZ_JACIIZ010000007.1"/>
</dbReference>
<proteinExistence type="predicted"/>
<feature type="region of interest" description="Disordered" evidence="1">
    <location>
        <begin position="186"/>
        <end position="220"/>
    </location>
</feature>
<feature type="compositionally biased region" description="Pro residues" evidence="1">
    <location>
        <begin position="203"/>
        <end position="217"/>
    </location>
</feature>
<reference evidence="2 3" key="1">
    <citation type="submission" date="2020-08" db="EMBL/GenBank/DDBJ databases">
        <title>Genomic Encyclopedia of Type Strains, Phase IV (KMG-IV): sequencing the most valuable type-strain genomes for metagenomic binning, comparative biology and taxonomic classification.</title>
        <authorList>
            <person name="Goeker M."/>
        </authorList>
    </citation>
    <scope>NUCLEOTIDE SEQUENCE [LARGE SCALE GENOMIC DNA]</scope>
    <source>
        <strain evidence="2 3">DSM 22198</strain>
    </source>
</reference>
<dbReference type="Proteomes" id="UP000539175">
    <property type="component" value="Unassembled WGS sequence"/>
</dbReference>
<name>A0A7X0EFB1_9PROT</name>
<gene>
    <name evidence="2" type="ORF">FHS74_002859</name>
</gene>
<feature type="compositionally biased region" description="Polar residues" evidence="1">
    <location>
        <begin position="1"/>
        <end position="10"/>
    </location>
</feature>
<comment type="caution">
    <text evidence="2">The sequence shown here is derived from an EMBL/GenBank/DDBJ whole genome shotgun (WGS) entry which is preliminary data.</text>
</comment>
<feature type="region of interest" description="Disordered" evidence="1">
    <location>
        <begin position="1"/>
        <end position="39"/>
    </location>
</feature>
<sequence length="304" mass="32828">MSRETTSPSAFASEEGSRRRSLEARRPRDAEQSRRYRATRQKISQLNEAVRTLGADCARTLATETHRDEAYATLRRLAPLFSEVLSFVAVIGTQIDALEEPRRAEATAQLTLLERHLARLELETSATLIEQVAASTAPRPLGARHLLERWLAGTEGLEEKLDEAGVARLDRARALAQTVAGACPQLPDFSALQPQPHAGGQPSAPPHPPAGRAPAPSPETSTVHLVFRSGNKGILIDPGQSHHLASEVRRLKLQVAIAAALDITPSNVALVLTGRDPFRSVQATALADVLRRHIGADRLVVSGP</sequence>
<organism evidence="2 3">
    <name type="scientific">Nitrospirillum iridis</name>
    <dbReference type="NCBI Taxonomy" id="765888"/>
    <lineage>
        <taxon>Bacteria</taxon>
        <taxon>Pseudomonadati</taxon>
        <taxon>Pseudomonadota</taxon>
        <taxon>Alphaproteobacteria</taxon>
        <taxon>Rhodospirillales</taxon>
        <taxon>Azospirillaceae</taxon>
        <taxon>Nitrospirillum</taxon>
    </lineage>
</organism>
<evidence type="ECO:0000313" key="3">
    <source>
        <dbReference type="Proteomes" id="UP000539175"/>
    </source>
</evidence>
<keyword evidence="3" id="KW-1185">Reference proteome</keyword>
<feature type="compositionally biased region" description="Basic and acidic residues" evidence="1">
    <location>
        <begin position="15"/>
        <end position="34"/>
    </location>
</feature>
<dbReference type="EMBL" id="JACIIZ010000007">
    <property type="protein sequence ID" value="MBB6252299.1"/>
    <property type="molecule type" value="Genomic_DNA"/>
</dbReference>
<evidence type="ECO:0000313" key="2">
    <source>
        <dbReference type="EMBL" id="MBB6252299.1"/>
    </source>
</evidence>